<evidence type="ECO:0000313" key="1">
    <source>
        <dbReference type="EMBL" id="KKM23011.1"/>
    </source>
</evidence>
<organism evidence="1">
    <name type="scientific">marine sediment metagenome</name>
    <dbReference type="NCBI Taxonomy" id="412755"/>
    <lineage>
        <taxon>unclassified sequences</taxon>
        <taxon>metagenomes</taxon>
        <taxon>ecological metagenomes</taxon>
    </lineage>
</organism>
<protein>
    <submittedName>
        <fullName evidence="1">Uncharacterized protein</fullName>
    </submittedName>
</protein>
<reference evidence="1" key="1">
    <citation type="journal article" date="2015" name="Nature">
        <title>Complex archaea that bridge the gap between prokaryotes and eukaryotes.</title>
        <authorList>
            <person name="Spang A."/>
            <person name="Saw J.H."/>
            <person name="Jorgensen S.L."/>
            <person name="Zaremba-Niedzwiedzka K."/>
            <person name="Martijn J."/>
            <person name="Lind A.E."/>
            <person name="van Eijk R."/>
            <person name="Schleper C."/>
            <person name="Guy L."/>
            <person name="Ettema T.J."/>
        </authorList>
    </citation>
    <scope>NUCLEOTIDE SEQUENCE</scope>
</reference>
<dbReference type="EMBL" id="LAZR01013214">
    <property type="protein sequence ID" value="KKM23011.1"/>
    <property type="molecule type" value="Genomic_DNA"/>
</dbReference>
<proteinExistence type="predicted"/>
<dbReference type="AlphaFoldDB" id="A0A0F9I5Z8"/>
<name>A0A0F9I5Z8_9ZZZZ</name>
<gene>
    <name evidence="1" type="ORF">LCGC14_1619520</name>
</gene>
<comment type="caution">
    <text evidence="1">The sequence shown here is derived from an EMBL/GenBank/DDBJ whole genome shotgun (WGS) entry which is preliminary data.</text>
</comment>
<accession>A0A0F9I5Z8</accession>
<sequence>MPLPVIAGGGMLMKALIAYMLAREGVSLFEKGAERGLKREELALTAESMRAERTGRRKAVKESKAMTMQMIERLTKEKGKERTAGRESQALAFILGMGQQGMGETQNLAQIFSGMADRSVGGPTARPNSMASLLR</sequence>